<feature type="compositionally biased region" description="Basic and acidic residues" evidence="9">
    <location>
        <begin position="387"/>
        <end position="396"/>
    </location>
</feature>
<comment type="subcellular location">
    <subcellularLocation>
        <location evidence="1">Nucleus</location>
    </subcellularLocation>
</comment>
<evidence type="ECO:0000256" key="2">
    <source>
        <dbReference type="ARBA" id="ARBA00022553"/>
    </source>
</evidence>
<dbReference type="Gene3D" id="3.30.70.330">
    <property type="match status" value="1"/>
</dbReference>
<dbReference type="InterPro" id="IPR034605">
    <property type="entry name" value="PGC-1"/>
</dbReference>
<keyword evidence="3 8" id="KW-0694">RNA-binding</keyword>
<evidence type="ECO:0000256" key="3">
    <source>
        <dbReference type="ARBA" id="ARBA00022884"/>
    </source>
</evidence>
<feature type="compositionally biased region" description="Basic and acidic residues" evidence="9">
    <location>
        <begin position="548"/>
        <end position="564"/>
    </location>
</feature>
<sequence length="1295" mass="142880">MAVRWGAGEELFKPCNMELFSTTSLDEAEILQASLSSTYLDDKGLDSADSLEALQSCLDPTILSIFEDTSAGEHKTELDEENETTLLTALTEILDNVDDENLSPFDSLPDSELFMGQKVGEHASLKKLLALPRTATEKESMCHMKHAPCSPGKTLPRMPNMSLQESDEEEDGFAEVMSDFDPLSLEGIDWGSVPLSLEHSGECVSLTLSDLVRQIHPYCMTVSMEGEEGSEQMLPEGGIVLEVVDKGENGEPILAIPDLGFPLSLPGADSSCEQMVPETNPEELVQEAHQPFSSPVIDDRVEKVIDKQPKRQTTKKCEPRKKKKWKKKEVPPGEGRVLRSASAKKAVDELPKEPEEETRKKKKKVTFANVVSSVGTEIPDSKCVPVKKSEGPEKDTSLSTLPECVVVKKCKDFGKETSLSTSSDETNTKPSLKSPESQPLPITVSEPLPTTETSTSQVNESRSLAVKSSSEKTTDLNMPSKEELVSKETIPPPSELKPKSLSLQQYRLLRQQKKPAPLQKAEDNSAKWPQLPEAPRELPPIPCLPDPSPRDPRRASHPPVKEAPVDVMPAWQPRGPSAPPTPEALLVPPATMVVTTKKTTSLKQVVSSSSTCSSAEEQPVPSPVVPQNSVNGDIPSQPQAARQMHTIGSGSLPDATVTDAAQNTSAEQHLPQTSVADPVVRGNLPFDQDITNQVQPEITPRTTAGVQPLTAATPLSESVEPVEAVTTTVPEEVKCTQPTLTKRLTGFTPSKVAPIVAQPFLSAQCQLARPVDRVEPINMAPAVTPPNLKNTEELIQSFTSEIGIEASDLTSLLEQFEENQAKKEPSKPEVCGRAAAVGNSCAEPLAEHKALELARIHDLGSTAGLSPPATPPHQMWKPLAPVALLGKTKMSEGPRVTPSKAIQIEARPLPSSRLRNRLQTPAKQIQPFSLDHDYCLPPKELPPKELGNRWNVKQQPSINIKTIELPKQTPPQSLTPAACHPKIPKGYKIDGGLEKEEFSSSVLETPDASPNRLESEKSESSSHGQPRSPRYSERSPSPYERERGRARKRYRPRKTSSDSSCSESGSESSYGSRSPTRKRYRSHHSGSSSSSSSPRSRSRSCSRSRSHSPPRRRRFSYSSSRSGSWSRSRSRSPQNHHSQRWKNHCSPDRRTSHHFSRDHNEDVRRRKEKAIEERRVVYIGRIRGGMTRKELKERFSLFGEIEECTLHFREHGDNYGFVTYYETKDAFSAIENGWKLRQPNELPFDLCFGGRRQFCKTGYADLDSNRDCDPAPAKSKFDALDFDTLLKQAQKSLKR</sequence>
<dbReference type="GO" id="GO:0003723">
    <property type="term" value="F:RNA binding"/>
    <property type="evidence" value="ECO:0007669"/>
    <property type="project" value="UniProtKB-UniRule"/>
</dbReference>
<dbReference type="SUPFAM" id="SSF54928">
    <property type="entry name" value="RNA-binding domain, RBD"/>
    <property type="match status" value="1"/>
</dbReference>
<dbReference type="RefSeq" id="XP_030628142.1">
    <property type="nucleotide sequence ID" value="XM_030772282.1"/>
</dbReference>
<dbReference type="GO" id="GO:0003712">
    <property type="term" value="F:transcription coregulator activity"/>
    <property type="evidence" value="ECO:0007669"/>
    <property type="project" value="InterPro"/>
</dbReference>
<evidence type="ECO:0000256" key="1">
    <source>
        <dbReference type="ARBA" id="ARBA00004123"/>
    </source>
</evidence>
<evidence type="ECO:0000256" key="8">
    <source>
        <dbReference type="PROSITE-ProRule" id="PRU00176"/>
    </source>
</evidence>
<dbReference type="FunCoup" id="A0A6J2V8J4">
    <property type="interactions" value="1375"/>
</dbReference>
<feature type="compositionally biased region" description="Basic residues" evidence="9">
    <location>
        <begin position="1096"/>
        <end position="1115"/>
    </location>
</feature>
<evidence type="ECO:0000259" key="10">
    <source>
        <dbReference type="PROSITE" id="PS50102"/>
    </source>
</evidence>
<feature type="region of interest" description="Disordered" evidence="9">
    <location>
        <begin position="606"/>
        <end position="670"/>
    </location>
</feature>
<evidence type="ECO:0000256" key="6">
    <source>
        <dbReference type="ARBA" id="ARBA00023163"/>
    </source>
</evidence>
<feature type="compositionally biased region" description="Low complexity" evidence="9">
    <location>
        <begin position="1116"/>
        <end position="1127"/>
    </location>
</feature>
<feature type="region of interest" description="Disordered" evidence="9">
    <location>
        <begin position="415"/>
        <end position="586"/>
    </location>
</feature>
<dbReference type="GeneID" id="115810351"/>
<keyword evidence="12" id="KW-0675">Receptor</keyword>
<feature type="compositionally biased region" description="Basic residues" evidence="9">
    <location>
        <begin position="1044"/>
        <end position="1054"/>
    </location>
</feature>
<dbReference type="Pfam" id="PF00076">
    <property type="entry name" value="RRM_1"/>
    <property type="match status" value="1"/>
</dbReference>
<dbReference type="PANTHER" id="PTHR15528">
    <property type="entry name" value="PEROXISOME PROLIFERATOR ACTIVATED RECEPTOR GAMMA COACTIVATOR 1 PGC-1 -RELATED"/>
    <property type="match status" value="1"/>
</dbReference>
<keyword evidence="2" id="KW-0597">Phosphoprotein</keyword>
<gene>
    <name evidence="12" type="primary">pprc1</name>
</gene>
<feature type="compositionally biased region" description="Basic and acidic residues" evidence="9">
    <location>
        <begin position="1145"/>
        <end position="1166"/>
    </location>
</feature>
<feature type="compositionally biased region" description="Polar residues" evidence="9">
    <location>
        <begin position="457"/>
        <end position="468"/>
    </location>
</feature>
<feature type="compositionally biased region" description="Low complexity" evidence="9">
    <location>
        <begin position="1057"/>
        <end position="1074"/>
    </location>
</feature>
<feature type="compositionally biased region" description="Low complexity" evidence="9">
    <location>
        <begin position="1085"/>
        <end position="1095"/>
    </location>
</feature>
<feature type="compositionally biased region" description="Basic and acidic residues" evidence="9">
    <location>
        <begin position="469"/>
        <end position="486"/>
    </location>
</feature>
<dbReference type="CTD" id="23082"/>
<feature type="compositionally biased region" description="Pro residues" evidence="9">
    <location>
        <begin position="537"/>
        <end position="547"/>
    </location>
</feature>
<evidence type="ECO:0000313" key="12">
    <source>
        <dbReference type="RefSeq" id="XP_030628142.1"/>
    </source>
</evidence>
<feature type="compositionally biased region" description="Basic and acidic residues" evidence="9">
    <location>
        <begin position="987"/>
        <end position="998"/>
    </location>
</feature>
<dbReference type="PANTHER" id="PTHR15528:SF5">
    <property type="entry name" value="PEROXISOME PROLIFERATOR-ACTIVATED RECEPTOR GAMMA COACTIVATOR-RELATED PROTEIN 1"/>
    <property type="match status" value="1"/>
</dbReference>
<protein>
    <submittedName>
        <fullName evidence="12">LOW QUALITY PROTEIN: peroxisome proliferator-activated receptor gamma coactivator-related protein 1</fullName>
    </submittedName>
</protein>
<proteinExistence type="predicted"/>
<keyword evidence="5" id="KW-0010">Activator</keyword>
<feature type="domain" description="RRM" evidence="10">
    <location>
        <begin position="1175"/>
        <end position="1249"/>
    </location>
</feature>
<evidence type="ECO:0000313" key="11">
    <source>
        <dbReference type="Proteomes" id="UP000504632"/>
    </source>
</evidence>
<feature type="compositionally biased region" description="Basic and acidic residues" evidence="9">
    <location>
        <begin position="345"/>
        <end position="359"/>
    </location>
</feature>
<dbReference type="Proteomes" id="UP000504632">
    <property type="component" value="Chromosome 4"/>
</dbReference>
<dbReference type="InParanoid" id="A0A6J2V8J4"/>
<dbReference type="CDD" id="cd12624">
    <property type="entry name" value="RRM_PRC"/>
    <property type="match status" value="1"/>
</dbReference>
<keyword evidence="6" id="KW-0804">Transcription</keyword>
<accession>A0A6J2V8J4</accession>
<feature type="compositionally biased region" description="Basic residues" evidence="9">
    <location>
        <begin position="310"/>
        <end position="327"/>
    </location>
</feature>
<evidence type="ECO:0000256" key="9">
    <source>
        <dbReference type="SAM" id="MobiDB-lite"/>
    </source>
</evidence>
<keyword evidence="4" id="KW-0805">Transcription regulation</keyword>
<evidence type="ECO:0000256" key="7">
    <source>
        <dbReference type="ARBA" id="ARBA00023242"/>
    </source>
</evidence>
<keyword evidence="7" id="KW-0539">Nucleus</keyword>
<dbReference type="InterPro" id="IPR035979">
    <property type="entry name" value="RBD_domain_sf"/>
</dbReference>
<feature type="region of interest" description="Disordered" evidence="9">
    <location>
        <begin position="308"/>
        <end position="401"/>
    </location>
</feature>
<feature type="compositionally biased region" description="Low complexity" evidence="9">
    <location>
        <begin position="499"/>
        <end position="509"/>
    </location>
</feature>
<feature type="region of interest" description="Disordered" evidence="9">
    <location>
        <begin position="962"/>
        <end position="1166"/>
    </location>
</feature>
<reference evidence="12" key="1">
    <citation type="submission" date="2025-08" db="UniProtKB">
        <authorList>
            <consortium name="RefSeq"/>
        </authorList>
    </citation>
    <scope>IDENTIFICATION</scope>
</reference>
<keyword evidence="11" id="KW-1185">Reference proteome</keyword>
<dbReference type="InterPro" id="IPR034834">
    <property type="entry name" value="PRC_RRM"/>
</dbReference>
<dbReference type="GO" id="GO:0005634">
    <property type="term" value="C:nucleus"/>
    <property type="evidence" value="ECO:0007669"/>
    <property type="project" value="UniProtKB-SubCell"/>
</dbReference>
<dbReference type="InterPro" id="IPR000504">
    <property type="entry name" value="RRM_dom"/>
</dbReference>
<feature type="compositionally biased region" description="Basic residues" evidence="9">
    <location>
        <begin position="1075"/>
        <end position="1084"/>
    </location>
</feature>
<organism evidence="11 12">
    <name type="scientific">Chanos chanos</name>
    <name type="common">Milkfish</name>
    <name type="synonym">Mugil chanos</name>
    <dbReference type="NCBI Taxonomy" id="29144"/>
    <lineage>
        <taxon>Eukaryota</taxon>
        <taxon>Metazoa</taxon>
        <taxon>Chordata</taxon>
        <taxon>Craniata</taxon>
        <taxon>Vertebrata</taxon>
        <taxon>Euteleostomi</taxon>
        <taxon>Actinopterygii</taxon>
        <taxon>Neopterygii</taxon>
        <taxon>Teleostei</taxon>
        <taxon>Ostariophysi</taxon>
        <taxon>Gonorynchiformes</taxon>
        <taxon>Chanidae</taxon>
        <taxon>Chanos</taxon>
    </lineage>
</organism>
<feature type="compositionally biased region" description="Polar residues" evidence="9">
    <location>
        <begin position="417"/>
        <end position="437"/>
    </location>
</feature>
<dbReference type="GO" id="GO:0045944">
    <property type="term" value="P:positive regulation of transcription by RNA polymerase II"/>
    <property type="evidence" value="ECO:0007669"/>
    <property type="project" value="TreeGrafter"/>
</dbReference>
<dbReference type="OrthoDB" id="10047851at2759"/>
<name>A0A6J2V8J4_CHACN</name>
<feature type="compositionally biased region" description="Polar residues" evidence="9">
    <location>
        <begin position="659"/>
        <end position="670"/>
    </location>
</feature>
<evidence type="ECO:0000256" key="5">
    <source>
        <dbReference type="ARBA" id="ARBA00023159"/>
    </source>
</evidence>
<evidence type="ECO:0000256" key="4">
    <source>
        <dbReference type="ARBA" id="ARBA00023015"/>
    </source>
</evidence>
<feature type="compositionally biased region" description="Low complexity" evidence="9">
    <location>
        <begin position="443"/>
        <end position="456"/>
    </location>
</feature>
<dbReference type="PROSITE" id="PS50102">
    <property type="entry name" value="RRM"/>
    <property type="match status" value="1"/>
</dbReference>
<feature type="compositionally biased region" description="Low complexity" evidence="9">
    <location>
        <begin position="1026"/>
        <end position="1038"/>
    </location>
</feature>
<dbReference type="InterPro" id="IPR012677">
    <property type="entry name" value="Nucleotide-bd_a/b_plait_sf"/>
</dbReference>